<keyword evidence="3" id="KW-0472">Membrane</keyword>
<feature type="transmembrane region" description="Helical" evidence="3">
    <location>
        <begin position="12"/>
        <end position="39"/>
    </location>
</feature>
<protein>
    <recommendedName>
        <fullName evidence="4">C2 domain-containing protein</fullName>
    </recommendedName>
</protein>
<evidence type="ECO:0000256" key="3">
    <source>
        <dbReference type="SAM" id="Phobius"/>
    </source>
</evidence>
<dbReference type="GO" id="GO:0005544">
    <property type="term" value="F:calcium-dependent phospholipid binding"/>
    <property type="evidence" value="ECO:0007669"/>
    <property type="project" value="TreeGrafter"/>
</dbReference>
<dbReference type="GO" id="GO:0006906">
    <property type="term" value="P:vesicle fusion"/>
    <property type="evidence" value="ECO:0007669"/>
    <property type="project" value="TreeGrafter"/>
</dbReference>
<organism evidence="5 6">
    <name type="scientific">Pleuronectes platessa</name>
    <name type="common">European plaice</name>
    <dbReference type="NCBI Taxonomy" id="8262"/>
    <lineage>
        <taxon>Eukaryota</taxon>
        <taxon>Metazoa</taxon>
        <taxon>Chordata</taxon>
        <taxon>Craniata</taxon>
        <taxon>Vertebrata</taxon>
        <taxon>Euteleostomi</taxon>
        <taxon>Actinopterygii</taxon>
        <taxon>Neopterygii</taxon>
        <taxon>Teleostei</taxon>
        <taxon>Neoteleostei</taxon>
        <taxon>Acanthomorphata</taxon>
        <taxon>Carangaria</taxon>
        <taxon>Pleuronectiformes</taxon>
        <taxon>Pleuronectoidei</taxon>
        <taxon>Pleuronectidae</taxon>
        <taxon>Pleuronectes</taxon>
    </lineage>
</organism>
<dbReference type="Gene3D" id="2.60.40.150">
    <property type="entry name" value="C2 domain"/>
    <property type="match status" value="1"/>
</dbReference>
<comment type="caution">
    <text evidence="5">The sequence shown here is derived from an EMBL/GenBank/DDBJ whole genome shotgun (WGS) entry which is preliminary data.</text>
</comment>
<evidence type="ECO:0000259" key="4">
    <source>
        <dbReference type="PROSITE" id="PS50004"/>
    </source>
</evidence>
<keyword evidence="6" id="KW-1185">Reference proteome</keyword>
<dbReference type="GO" id="GO:0030424">
    <property type="term" value="C:axon"/>
    <property type="evidence" value="ECO:0007669"/>
    <property type="project" value="TreeGrafter"/>
</dbReference>
<feature type="domain" description="C2" evidence="4">
    <location>
        <begin position="398"/>
        <end position="530"/>
    </location>
</feature>
<feature type="region of interest" description="Disordered" evidence="2">
    <location>
        <begin position="82"/>
        <end position="111"/>
    </location>
</feature>
<dbReference type="InterPro" id="IPR000008">
    <property type="entry name" value="C2_dom"/>
</dbReference>
<evidence type="ECO:0000256" key="2">
    <source>
        <dbReference type="SAM" id="MobiDB-lite"/>
    </source>
</evidence>
<dbReference type="PANTHER" id="PTHR10024">
    <property type="entry name" value="SYNAPTOTAGMIN"/>
    <property type="match status" value="1"/>
</dbReference>
<dbReference type="GO" id="GO:0048791">
    <property type="term" value="P:calcium ion-regulated exocytosis of neurotransmitter"/>
    <property type="evidence" value="ECO:0007669"/>
    <property type="project" value="TreeGrafter"/>
</dbReference>
<dbReference type="Proteomes" id="UP001153269">
    <property type="component" value="Unassembled WGS sequence"/>
</dbReference>
<dbReference type="GO" id="GO:0000149">
    <property type="term" value="F:SNARE binding"/>
    <property type="evidence" value="ECO:0007669"/>
    <property type="project" value="TreeGrafter"/>
</dbReference>
<keyword evidence="3" id="KW-1133">Transmembrane helix</keyword>
<dbReference type="GO" id="GO:0070382">
    <property type="term" value="C:exocytic vesicle"/>
    <property type="evidence" value="ECO:0007669"/>
    <property type="project" value="TreeGrafter"/>
</dbReference>
<feature type="region of interest" description="Disordered" evidence="2">
    <location>
        <begin position="132"/>
        <end position="160"/>
    </location>
</feature>
<dbReference type="GO" id="GO:0001786">
    <property type="term" value="F:phosphatidylserine binding"/>
    <property type="evidence" value="ECO:0007669"/>
    <property type="project" value="TreeGrafter"/>
</dbReference>
<dbReference type="GO" id="GO:0005509">
    <property type="term" value="F:calcium ion binding"/>
    <property type="evidence" value="ECO:0007669"/>
    <property type="project" value="TreeGrafter"/>
</dbReference>
<feature type="transmembrane region" description="Helical" evidence="3">
    <location>
        <begin position="51"/>
        <end position="74"/>
    </location>
</feature>
<name>A0A9N7VFF7_PLEPL</name>
<dbReference type="GO" id="GO:0005886">
    <property type="term" value="C:plasma membrane"/>
    <property type="evidence" value="ECO:0007669"/>
    <property type="project" value="TreeGrafter"/>
</dbReference>
<reference evidence="5" key="1">
    <citation type="submission" date="2020-03" db="EMBL/GenBank/DDBJ databases">
        <authorList>
            <person name="Weist P."/>
        </authorList>
    </citation>
    <scope>NUCLEOTIDE SEQUENCE</scope>
</reference>
<gene>
    <name evidence="5" type="ORF">PLEPLA_LOCUS35181</name>
</gene>
<dbReference type="GO" id="GO:0030276">
    <property type="term" value="F:clathrin binding"/>
    <property type="evidence" value="ECO:0007669"/>
    <property type="project" value="TreeGrafter"/>
</dbReference>
<dbReference type="PANTHER" id="PTHR10024:SF351">
    <property type="entry name" value="SYNAPTOTAGMIN-4-LIKE"/>
    <property type="match status" value="1"/>
</dbReference>
<keyword evidence="3" id="KW-0812">Transmembrane</keyword>
<dbReference type="PROSITE" id="PS50004">
    <property type="entry name" value="C2"/>
    <property type="match status" value="1"/>
</dbReference>
<sequence>MPYHDEEYPGQPLWQSVLLFCCKGMIEGIMVVLFFWLLVQVLFTKQLEVHIQILLLVGLIVFCLSLILGCVLCWRKSQICSGKDKDPVTPPPVEPVTFAQSSPHSAATTDSRQQYEELDGDLLEFPSTFTSPAPSEGEITSLPFSNQARITSEREKQPKTYFSLRRLSTPPLTSPLYKPIDPSHTSLPTFPKLSLLSKTCNALQRRCTVTEDNISCNEHSRLTSPGAVSPSMPEEPIPLAPPSYGSSASYTQPASQTPCLHFTMAFSPEQHTLAVTITGLSGTPHRLEDVSVLGSLPPLYPCPTQASVQSRLSAGPRSLMQLLKVNSVNELQRCTLRAAVYTRQPHSLGGTALGELELECGGTDWRAEHPIHYTKELNPNKGKLKKSLISKDAQGLSCPPQIFILLQYQSLAHRIKTTVLRADNLEKLAHMSAAPDYLVVINLHHDRTVISSRETKGGCCTVWNSSFLFELPPGDISQLPLMLEFIITQNHVDPEATVLGRVVIGAGAADTGRAHWRDMCSVQMEQARWHNVEPEPQ</sequence>
<comment type="similarity">
    <text evidence="1">Belongs to the synaptotagmin family.</text>
</comment>
<proteinExistence type="inferred from homology"/>
<dbReference type="InterPro" id="IPR035892">
    <property type="entry name" value="C2_domain_sf"/>
</dbReference>
<feature type="region of interest" description="Disordered" evidence="2">
    <location>
        <begin position="218"/>
        <end position="250"/>
    </location>
</feature>
<dbReference type="Pfam" id="PF00168">
    <property type="entry name" value="C2"/>
    <property type="match status" value="1"/>
</dbReference>
<accession>A0A9N7VFF7</accession>
<dbReference type="AlphaFoldDB" id="A0A9N7VFF7"/>
<evidence type="ECO:0000313" key="5">
    <source>
        <dbReference type="EMBL" id="CAB1447493.1"/>
    </source>
</evidence>
<evidence type="ECO:0000313" key="6">
    <source>
        <dbReference type="Proteomes" id="UP001153269"/>
    </source>
</evidence>
<dbReference type="SUPFAM" id="SSF49562">
    <property type="entry name" value="C2 domain (Calcium/lipid-binding domain, CaLB)"/>
    <property type="match status" value="1"/>
</dbReference>
<dbReference type="GO" id="GO:0098793">
    <property type="term" value="C:presynapse"/>
    <property type="evidence" value="ECO:0007669"/>
    <property type="project" value="GOC"/>
</dbReference>
<dbReference type="EMBL" id="CADEAL010003948">
    <property type="protein sequence ID" value="CAB1447493.1"/>
    <property type="molecule type" value="Genomic_DNA"/>
</dbReference>
<evidence type="ECO:0000256" key="1">
    <source>
        <dbReference type="ARBA" id="ARBA00006996"/>
    </source>
</evidence>
<feature type="compositionally biased region" description="Polar residues" evidence="2">
    <location>
        <begin position="98"/>
        <end position="111"/>
    </location>
</feature>